<protein>
    <submittedName>
        <fullName evidence="2">Uncharacterized protein</fullName>
    </submittedName>
</protein>
<feature type="compositionally biased region" description="Basic and acidic residues" evidence="1">
    <location>
        <begin position="79"/>
        <end position="101"/>
    </location>
</feature>
<feature type="region of interest" description="Disordered" evidence="1">
    <location>
        <begin position="55"/>
        <end position="101"/>
    </location>
</feature>
<dbReference type="PANTHER" id="PTHR47550">
    <property type="entry name" value="DUAL SPECIFICITY PROTEIN PHOSPHATASE PPS1"/>
    <property type="match status" value="1"/>
</dbReference>
<feature type="region of interest" description="Disordered" evidence="1">
    <location>
        <begin position="172"/>
        <end position="198"/>
    </location>
</feature>
<sequence length="886" mass="94831">MPHELDLLSSSDTPHAASLCLDLSRPPLDVGTDEVHGLQHPAGFLDALPVLHPPVERWAPQPPPASPSPSPELVPPSHAAKETDADTPHAAESDATGRKEGPAPIRALSAAQFAAVHAQYATTHAADGVLFPFLHGLEGDNDAQTAFFLGNGGEGAAPRVPRFRGLVWVASDEDEELEDDDYSTSEENDGDELPGGRGMEIDVDVVGMDVDDEDAAGRAEGGLGAHGEGAHMHPVSVRGPPRPALGIDTRGVGKEQAHHVHRLSNASTTSTASSASSFEPSPLLDTPGALDTPLTPAADGVVKTQDEDAAMRDEDHAGAAKAQAPERIMLTSTFKPRELLCIDCATGETRFVEPRVPDGISLRNFGIQVPIFATLSDIVVYSPRGNTKAALAVATHFAHAVEAKRAQRAARGQTDLLFYNVFVLCASPEEIVKEVPDVVSRMNDEVVCGGGAKGGDTRLEHRAHTKGTDALTVPETHVLEPRGSRPASPPPHRHMTVAPTVLKANTISFAQREKDEMRELTQASEILTFPLDDDEATLKAFSASSPQSRWDPARGQVFLGNASDARPYVPAAAPRRGGEWDFSTNDPADGLGYDVCIECDDVAPFPSQAHLRAVEEHVARLERRWMDRCLRDFDERAARGETVGDEEEIPLRPPPAANLVVHIPFPSSVAYSGHSVPPFISWLETLLRPVAEGRVTYGMLKERERAEGAAGRWANGSGHSKPLARRSTNAATIGHVGHGFGGYHPHESNLASFGGPSSLPPPSAFPTPFLPPQGAASTYTRMRSTSATHLTTTPPAAASPTSSPPPAHVPPRTRPLKVLVYSADGYTESSSLALCMLMALRRLSLPEAYLELQVEKRRSFFVYPTEVAPMKRVEARLERERAAVAA</sequence>
<feature type="compositionally biased region" description="Acidic residues" evidence="1">
    <location>
        <begin position="172"/>
        <end position="192"/>
    </location>
</feature>
<dbReference type="STRING" id="745531.A0A0C3S9I9"/>
<accession>A0A0C3S9I9</accession>
<name>A0A0C3S9I9_PHLG1</name>
<dbReference type="InterPro" id="IPR053239">
    <property type="entry name" value="Dual_spec_PTase"/>
</dbReference>
<feature type="compositionally biased region" description="Low complexity" evidence="1">
    <location>
        <begin position="266"/>
        <end position="277"/>
    </location>
</feature>
<feature type="region of interest" description="Disordered" evidence="1">
    <location>
        <begin position="254"/>
        <end position="297"/>
    </location>
</feature>
<gene>
    <name evidence="2" type="ORF">PHLGIDRAFT_466388</name>
</gene>
<dbReference type="EMBL" id="KN840522">
    <property type="protein sequence ID" value="KIP06250.1"/>
    <property type="molecule type" value="Genomic_DNA"/>
</dbReference>
<reference evidence="2 3" key="1">
    <citation type="journal article" date="2014" name="PLoS Genet.">
        <title>Analysis of the Phlebiopsis gigantea genome, transcriptome and secretome provides insight into its pioneer colonization strategies of wood.</title>
        <authorList>
            <person name="Hori C."/>
            <person name="Ishida T."/>
            <person name="Igarashi K."/>
            <person name="Samejima M."/>
            <person name="Suzuki H."/>
            <person name="Master E."/>
            <person name="Ferreira P."/>
            <person name="Ruiz-Duenas F.J."/>
            <person name="Held B."/>
            <person name="Canessa P."/>
            <person name="Larrondo L.F."/>
            <person name="Schmoll M."/>
            <person name="Druzhinina I.S."/>
            <person name="Kubicek C.P."/>
            <person name="Gaskell J.A."/>
            <person name="Kersten P."/>
            <person name="St John F."/>
            <person name="Glasner J."/>
            <person name="Sabat G."/>
            <person name="Splinter BonDurant S."/>
            <person name="Syed K."/>
            <person name="Yadav J."/>
            <person name="Mgbeahuruike A.C."/>
            <person name="Kovalchuk A."/>
            <person name="Asiegbu F.O."/>
            <person name="Lackner G."/>
            <person name="Hoffmeister D."/>
            <person name="Rencoret J."/>
            <person name="Gutierrez A."/>
            <person name="Sun H."/>
            <person name="Lindquist E."/>
            <person name="Barry K."/>
            <person name="Riley R."/>
            <person name="Grigoriev I.V."/>
            <person name="Henrissat B."/>
            <person name="Kues U."/>
            <person name="Berka R.M."/>
            <person name="Martinez A.T."/>
            <person name="Covert S.F."/>
            <person name="Blanchette R.A."/>
            <person name="Cullen D."/>
        </authorList>
    </citation>
    <scope>NUCLEOTIDE SEQUENCE [LARGE SCALE GENOMIC DNA]</scope>
    <source>
        <strain evidence="2 3">11061_1 CR5-6</strain>
    </source>
</reference>
<evidence type="ECO:0000313" key="2">
    <source>
        <dbReference type="EMBL" id="KIP06250.1"/>
    </source>
</evidence>
<dbReference type="OrthoDB" id="273181at2759"/>
<feature type="region of interest" description="Disordered" evidence="1">
    <location>
        <begin position="215"/>
        <end position="241"/>
    </location>
</feature>
<dbReference type="AlphaFoldDB" id="A0A0C3S9I9"/>
<feature type="region of interest" description="Disordered" evidence="1">
    <location>
        <begin position="747"/>
        <end position="812"/>
    </location>
</feature>
<evidence type="ECO:0000256" key="1">
    <source>
        <dbReference type="SAM" id="MobiDB-lite"/>
    </source>
</evidence>
<dbReference type="HOGENOM" id="CLU_003560_0_0_1"/>
<organism evidence="2 3">
    <name type="scientific">Phlebiopsis gigantea (strain 11061_1 CR5-6)</name>
    <name type="common">White-rot fungus</name>
    <name type="synonym">Peniophora gigantea</name>
    <dbReference type="NCBI Taxonomy" id="745531"/>
    <lineage>
        <taxon>Eukaryota</taxon>
        <taxon>Fungi</taxon>
        <taxon>Dikarya</taxon>
        <taxon>Basidiomycota</taxon>
        <taxon>Agaricomycotina</taxon>
        <taxon>Agaricomycetes</taxon>
        <taxon>Polyporales</taxon>
        <taxon>Phanerochaetaceae</taxon>
        <taxon>Phlebiopsis</taxon>
    </lineage>
</organism>
<dbReference type="GO" id="GO:0005634">
    <property type="term" value="C:nucleus"/>
    <property type="evidence" value="ECO:0007669"/>
    <property type="project" value="GOC"/>
</dbReference>
<dbReference type="PANTHER" id="PTHR47550:SF1">
    <property type="entry name" value="DUAL SPECIFICITY PROTEIN PHOSPHATASE PPS1"/>
    <property type="match status" value="1"/>
</dbReference>
<feature type="compositionally biased region" description="Pro residues" evidence="1">
    <location>
        <begin position="758"/>
        <end position="771"/>
    </location>
</feature>
<feature type="non-terminal residue" evidence="2">
    <location>
        <position position="886"/>
    </location>
</feature>
<dbReference type="Proteomes" id="UP000053257">
    <property type="component" value="Unassembled WGS sequence"/>
</dbReference>
<feature type="compositionally biased region" description="Low complexity" evidence="1">
    <location>
        <begin position="784"/>
        <end position="801"/>
    </location>
</feature>
<feature type="compositionally biased region" description="Pro residues" evidence="1">
    <location>
        <begin position="60"/>
        <end position="74"/>
    </location>
</feature>
<dbReference type="GO" id="GO:0033260">
    <property type="term" value="P:nuclear DNA replication"/>
    <property type="evidence" value="ECO:0007669"/>
    <property type="project" value="TreeGrafter"/>
</dbReference>
<evidence type="ECO:0000313" key="3">
    <source>
        <dbReference type="Proteomes" id="UP000053257"/>
    </source>
</evidence>
<dbReference type="GO" id="GO:0008138">
    <property type="term" value="F:protein tyrosine/serine/threonine phosphatase activity"/>
    <property type="evidence" value="ECO:0007669"/>
    <property type="project" value="TreeGrafter"/>
</dbReference>
<proteinExistence type="predicted"/>
<feature type="compositionally biased region" description="Pro residues" evidence="1">
    <location>
        <begin position="802"/>
        <end position="812"/>
    </location>
</feature>
<keyword evidence="3" id="KW-1185">Reference proteome</keyword>